<dbReference type="Proteomes" id="UP000233786">
    <property type="component" value="Unassembled WGS sequence"/>
</dbReference>
<protein>
    <submittedName>
        <fullName evidence="1">Uncharacterized protein</fullName>
    </submittedName>
</protein>
<keyword evidence="2" id="KW-1185">Reference proteome</keyword>
<proteinExistence type="predicted"/>
<name>A0A2N3XWJ2_SACSN</name>
<dbReference type="AlphaFoldDB" id="A0A2N3XWJ2"/>
<comment type="caution">
    <text evidence="1">The sequence shown here is derived from an EMBL/GenBank/DDBJ whole genome shotgun (WGS) entry which is preliminary data.</text>
</comment>
<evidence type="ECO:0000313" key="2">
    <source>
        <dbReference type="Proteomes" id="UP000233786"/>
    </source>
</evidence>
<sequence>MMSPLRLGRKLPLWIQNGDGLRAPKSLIGSTAVLDPKPANFWHWPLFTC</sequence>
<reference evidence="1" key="1">
    <citation type="submission" date="2017-12" db="EMBL/GenBank/DDBJ databases">
        <title>Sequencing the genomes of 1000 Actinobacteria strains.</title>
        <authorList>
            <person name="Klenk H.-P."/>
        </authorList>
    </citation>
    <scope>NUCLEOTIDE SEQUENCE [LARGE SCALE GENOMIC DNA]</scope>
    <source>
        <strain evidence="1">DSM 44228</strain>
    </source>
</reference>
<organism evidence="1 2">
    <name type="scientific">Saccharopolyspora spinosa</name>
    <dbReference type="NCBI Taxonomy" id="60894"/>
    <lineage>
        <taxon>Bacteria</taxon>
        <taxon>Bacillati</taxon>
        <taxon>Actinomycetota</taxon>
        <taxon>Actinomycetes</taxon>
        <taxon>Pseudonocardiales</taxon>
        <taxon>Pseudonocardiaceae</taxon>
        <taxon>Saccharopolyspora</taxon>
    </lineage>
</organism>
<dbReference type="EMBL" id="PJNB01000001">
    <property type="protein sequence ID" value="PKW15044.1"/>
    <property type="molecule type" value="Genomic_DNA"/>
</dbReference>
<gene>
    <name evidence="1" type="ORF">A8926_2720</name>
</gene>
<accession>A0A2N3XWJ2</accession>
<evidence type="ECO:0000313" key="1">
    <source>
        <dbReference type="EMBL" id="PKW15044.1"/>
    </source>
</evidence>